<keyword evidence="2" id="KW-1185">Reference proteome</keyword>
<dbReference type="Gene3D" id="3.40.50.300">
    <property type="entry name" value="P-loop containing nucleotide triphosphate hydrolases"/>
    <property type="match status" value="1"/>
</dbReference>
<dbReference type="Proteomes" id="UP001500339">
    <property type="component" value="Unassembled WGS sequence"/>
</dbReference>
<dbReference type="EMBL" id="BAAACF010000006">
    <property type="protein sequence ID" value="GAA0729418.1"/>
    <property type="molecule type" value="Genomic_DNA"/>
</dbReference>
<keyword evidence="1" id="KW-0547">Nucleotide-binding</keyword>
<dbReference type="RefSeq" id="WP_343770870.1">
    <property type="nucleotide sequence ID" value="NZ_BAAACF010000006.1"/>
</dbReference>
<dbReference type="Pfam" id="PF13671">
    <property type="entry name" value="AAA_33"/>
    <property type="match status" value="1"/>
</dbReference>
<proteinExistence type="predicted"/>
<evidence type="ECO:0000313" key="2">
    <source>
        <dbReference type="Proteomes" id="UP001500339"/>
    </source>
</evidence>
<gene>
    <name evidence="1" type="primary">tmrB</name>
    <name evidence="1" type="ORF">GCM10008905_29360</name>
</gene>
<accession>A0ABN1J5I9</accession>
<name>A0ABN1J5I9_9CLOT</name>
<evidence type="ECO:0000313" key="1">
    <source>
        <dbReference type="EMBL" id="GAA0729418.1"/>
    </source>
</evidence>
<dbReference type="InterPro" id="IPR027417">
    <property type="entry name" value="P-loop_NTPase"/>
</dbReference>
<organism evidence="1 2">
    <name type="scientific">Clostridium malenominatum</name>
    <dbReference type="NCBI Taxonomy" id="1539"/>
    <lineage>
        <taxon>Bacteria</taxon>
        <taxon>Bacillati</taxon>
        <taxon>Bacillota</taxon>
        <taxon>Clostridia</taxon>
        <taxon>Eubacteriales</taxon>
        <taxon>Clostridiaceae</taxon>
        <taxon>Clostridium</taxon>
    </lineage>
</organism>
<reference evidence="1 2" key="1">
    <citation type="journal article" date="2019" name="Int. J. Syst. Evol. Microbiol.">
        <title>The Global Catalogue of Microorganisms (GCM) 10K type strain sequencing project: providing services to taxonomists for standard genome sequencing and annotation.</title>
        <authorList>
            <consortium name="The Broad Institute Genomics Platform"/>
            <consortium name="The Broad Institute Genome Sequencing Center for Infectious Disease"/>
            <person name="Wu L."/>
            <person name="Ma J."/>
        </authorList>
    </citation>
    <scope>NUCLEOTIDE SEQUENCE [LARGE SCALE GENOMIC DNA]</scope>
    <source>
        <strain evidence="1 2">JCM 1405</strain>
    </source>
</reference>
<comment type="caution">
    <text evidence="1">The sequence shown here is derived from an EMBL/GenBank/DDBJ whole genome shotgun (WGS) entry which is preliminary data.</text>
</comment>
<dbReference type="SUPFAM" id="SSF52540">
    <property type="entry name" value="P-loop containing nucleoside triphosphate hydrolases"/>
    <property type="match status" value="1"/>
</dbReference>
<protein>
    <submittedName>
        <fullName evidence="1">Tunicamycin resistance ATP-binding TmrB</fullName>
    </submittedName>
</protein>
<dbReference type="GO" id="GO:0005524">
    <property type="term" value="F:ATP binding"/>
    <property type="evidence" value="ECO:0007669"/>
    <property type="project" value="UniProtKB-KW"/>
</dbReference>
<keyword evidence="1" id="KW-0067">ATP-binding</keyword>
<sequence>MIIWINGAFGSGKSQTAFELHRRIPNSFVYDPEKTGFFIRNNIPKDFSNNDFQDYPMWREFNFSMLKYIAQEYEGTIIVPMTIVNPQYFKETVVKLRNDGIEVKHFVLSSSKETLLRRLRSRGEGKNSWAAKQIDRCIEGLSNEIFKQHINTENLSIQGVVEKIASLCNIELLPDNRTKFRKTYDRIIIQLKQIR</sequence>